<dbReference type="InterPro" id="IPR029028">
    <property type="entry name" value="Alpha/beta_knot_MTases"/>
</dbReference>
<dbReference type="Pfam" id="PF00588">
    <property type="entry name" value="SpoU_methylase"/>
    <property type="match status" value="1"/>
</dbReference>
<evidence type="ECO:0000313" key="7">
    <source>
        <dbReference type="Proteomes" id="UP000824246"/>
    </source>
</evidence>
<dbReference type="CDD" id="cd18109">
    <property type="entry name" value="SpoU-like_RNA-MTase"/>
    <property type="match status" value="1"/>
</dbReference>
<dbReference type="SUPFAM" id="SSF55315">
    <property type="entry name" value="L30e-like"/>
    <property type="match status" value="1"/>
</dbReference>
<dbReference type="AlphaFoldDB" id="A0A9D1VQB3"/>
<dbReference type="InterPro" id="IPR029064">
    <property type="entry name" value="Ribosomal_eL30-like_sf"/>
</dbReference>
<dbReference type="InterPro" id="IPR029026">
    <property type="entry name" value="tRNA_m1G_MTases_N"/>
</dbReference>
<gene>
    <name evidence="6" type="ORF">H9982_00350</name>
</gene>
<dbReference type="GO" id="GO:0032259">
    <property type="term" value="P:methylation"/>
    <property type="evidence" value="ECO:0007669"/>
    <property type="project" value="UniProtKB-KW"/>
</dbReference>
<evidence type="ECO:0000313" key="6">
    <source>
        <dbReference type="EMBL" id="HIX44652.1"/>
    </source>
</evidence>
<comment type="similarity">
    <text evidence="1">Belongs to the class IV-like SAM-binding methyltransferase superfamily. RNA methyltransferase TrmH family.</text>
</comment>
<dbReference type="InterPro" id="IPR053888">
    <property type="entry name" value="MRM3-like_sub_bind"/>
</dbReference>
<name>A0A9D1VQB3_9BACT</name>
<dbReference type="GO" id="GO:0008173">
    <property type="term" value="F:RNA methyltransferase activity"/>
    <property type="evidence" value="ECO:0007669"/>
    <property type="project" value="InterPro"/>
</dbReference>
<evidence type="ECO:0000256" key="3">
    <source>
        <dbReference type="ARBA" id="ARBA00022679"/>
    </source>
</evidence>
<comment type="caution">
    <text evidence="6">The sequence shown here is derived from an EMBL/GenBank/DDBJ whole genome shotgun (WGS) entry which is preliminary data.</text>
</comment>
<reference evidence="6" key="2">
    <citation type="submission" date="2021-04" db="EMBL/GenBank/DDBJ databases">
        <authorList>
            <person name="Gilroy R."/>
        </authorList>
    </citation>
    <scope>NUCLEOTIDE SEQUENCE</scope>
    <source>
        <strain evidence="6">ChiHjej12B11-16260</strain>
    </source>
</reference>
<dbReference type="Gene3D" id="3.40.1280.10">
    <property type="match status" value="1"/>
</dbReference>
<evidence type="ECO:0000256" key="1">
    <source>
        <dbReference type="ARBA" id="ARBA00007228"/>
    </source>
</evidence>
<dbReference type="Gene3D" id="3.30.1330.30">
    <property type="match status" value="1"/>
</dbReference>
<sequence>MITKGQIKFLQSLSHKKGRDESGCFLAEGNRLVEDTLGCFACRLLVATPAWMEAHPQVRAAERITVSRDELARASQQKTPQEVLAVYEIPQHTYDAEAVTGELSLALDTVQDPGNVGTIIRIADWMGIRHIFCSPGTADVYAPKVVQATMGALARVAVHYVPLEPLVKHFAARAEVYGTFLDGDNIYDVPLAGNGLIVMGNEGNGISPAIERAVTRKLRIPNYPVGAVTCESLNVAVATAITCAEFRRRVMKG</sequence>
<evidence type="ECO:0000259" key="4">
    <source>
        <dbReference type="Pfam" id="PF00588"/>
    </source>
</evidence>
<dbReference type="GO" id="GO:0006396">
    <property type="term" value="P:RNA processing"/>
    <property type="evidence" value="ECO:0007669"/>
    <property type="project" value="InterPro"/>
</dbReference>
<dbReference type="EMBL" id="DXFB01000008">
    <property type="protein sequence ID" value="HIX44652.1"/>
    <property type="molecule type" value="Genomic_DNA"/>
</dbReference>
<dbReference type="PANTHER" id="PTHR43191:SF2">
    <property type="entry name" value="RRNA METHYLTRANSFERASE 3, MITOCHONDRIAL"/>
    <property type="match status" value="1"/>
</dbReference>
<reference evidence="6" key="1">
    <citation type="journal article" date="2021" name="PeerJ">
        <title>Extensive microbial diversity within the chicken gut microbiome revealed by metagenomics and culture.</title>
        <authorList>
            <person name="Gilroy R."/>
            <person name="Ravi A."/>
            <person name="Getino M."/>
            <person name="Pursley I."/>
            <person name="Horton D.L."/>
            <person name="Alikhan N.F."/>
            <person name="Baker D."/>
            <person name="Gharbi K."/>
            <person name="Hall N."/>
            <person name="Watson M."/>
            <person name="Adriaenssens E.M."/>
            <person name="Foster-Nyarko E."/>
            <person name="Jarju S."/>
            <person name="Secka A."/>
            <person name="Antonio M."/>
            <person name="Oren A."/>
            <person name="Chaudhuri R.R."/>
            <person name="La Ragione R."/>
            <person name="Hildebrand F."/>
            <person name="Pallen M.J."/>
        </authorList>
    </citation>
    <scope>NUCLEOTIDE SEQUENCE</scope>
    <source>
        <strain evidence="6">ChiHjej12B11-16260</strain>
    </source>
</reference>
<dbReference type="Pfam" id="PF22435">
    <property type="entry name" value="MRM3-like_sub_bind"/>
    <property type="match status" value="1"/>
</dbReference>
<dbReference type="InterPro" id="IPR051259">
    <property type="entry name" value="rRNA_Methyltransferase"/>
</dbReference>
<dbReference type="Proteomes" id="UP000824246">
    <property type="component" value="Unassembled WGS sequence"/>
</dbReference>
<keyword evidence="3" id="KW-0808">Transferase</keyword>
<dbReference type="InterPro" id="IPR001537">
    <property type="entry name" value="SpoU_MeTrfase"/>
</dbReference>
<dbReference type="SUPFAM" id="SSF75217">
    <property type="entry name" value="alpha/beta knot"/>
    <property type="match status" value="1"/>
</dbReference>
<keyword evidence="2 6" id="KW-0489">Methyltransferase</keyword>
<proteinExistence type="inferred from homology"/>
<dbReference type="GO" id="GO:0003723">
    <property type="term" value="F:RNA binding"/>
    <property type="evidence" value="ECO:0007669"/>
    <property type="project" value="InterPro"/>
</dbReference>
<accession>A0A9D1VQB3</accession>
<organism evidence="6 7">
    <name type="scientific">Candidatus Barnesiella excrementipullorum</name>
    <dbReference type="NCBI Taxonomy" id="2838479"/>
    <lineage>
        <taxon>Bacteria</taxon>
        <taxon>Pseudomonadati</taxon>
        <taxon>Bacteroidota</taxon>
        <taxon>Bacteroidia</taxon>
        <taxon>Bacteroidales</taxon>
        <taxon>Barnesiellaceae</taxon>
        <taxon>Barnesiella</taxon>
    </lineage>
</organism>
<feature type="domain" description="MRM3-like substrate binding" evidence="5">
    <location>
        <begin position="6"/>
        <end position="85"/>
    </location>
</feature>
<evidence type="ECO:0000259" key="5">
    <source>
        <dbReference type="Pfam" id="PF22435"/>
    </source>
</evidence>
<protein>
    <submittedName>
        <fullName evidence="6">RNA methyltransferase</fullName>
    </submittedName>
</protein>
<evidence type="ECO:0000256" key="2">
    <source>
        <dbReference type="ARBA" id="ARBA00022603"/>
    </source>
</evidence>
<feature type="domain" description="tRNA/rRNA methyltransferase SpoU type" evidence="4">
    <location>
        <begin position="103"/>
        <end position="243"/>
    </location>
</feature>
<dbReference type="PANTHER" id="PTHR43191">
    <property type="entry name" value="RRNA METHYLTRANSFERASE 3"/>
    <property type="match status" value="1"/>
</dbReference>